<evidence type="ECO:0000256" key="4">
    <source>
        <dbReference type="PROSITE-ProRule" id="PRU00433"/>
    </source>
</evidence>
<evidence type="ECO:0000313" key="7">
    <source>
        <dbReference type="EMBL" id="TWU17149.1"/>
    </source>
</evidence>
<proteinExistence type="predicted"/>
<evidence type="ECO:0000256" key="5">
    <source>
        <dbReference type="SAM" id="MobiDB-lite"/>
    </source>
</evidence>
<organism evidence="7 8">
    <name type="scientific">Novipirellula galeiformis</name>
    <dbReference type="NCBI Taxonomy" id="2528004"/>
    <lineage>
        <taxon>Bacteria</taxon>
        <taxon>Pseudomonadati</taxon>
        <taxon>Planctomycetota</taxon>
        <taxon>Planctomycetia</taxon>
        <taxon>Pirellulales</taxon>
        <taxon>Pirellulaceae</taxon>
        <taxon>Novipirellula</taxon>
    </lineage>
</organism>
<evidence type="ECO:0000256" key="1">
    <source>
        <dbReference type="ARBA" id="ARBA00022617"/>
    </source>
</evidence>
<dbReference type="Gene3D" id="1.25.10.10">
    <property type="entry name" value="Leucine-rich Repeat Variant"/>
    <property type="match status" value="1"/>
</dbReference>
<name>A0A5C6C2S1_9BACT</name>
<protein>
    <submittedName>
        <fullName evidence="7">Cytochrome c</fullName>
    </submittedName>
</protein>
<dbReference type="Pfam" id="PF23500">
    <property type="entry name" value="DUF7133"/>
    <property type="match status" value="1"/>
</dbReference>
<dbReference type="PANTHER" id="PTHR33546:SF1">
    <property type="entry name" value="LARGE, MULTIFUNCTIONAL SECRETED PROTEIN"/>
    <property type="match status" value="1"/>
</dbReference>
<dbReference type="Pfam" id="PF13385">
    <property type="entry name" value="Laminin_G_3"/>
    <property type="match status" value="1"/>
</dbReference>
<dbReference type="InterPro" id="IPR055557">
    <property type="entry name" value="DUF7133"/>
</dbReference>
<dbReference type="SUPFAM" id="SSF63829">
    <property type="entry name" value="Calcium-dependent phosphotriesterase"/>
    <property type="match status" value="1"/>
</dbReference>
<dbReference type="InterPro" id="IPR013428">
    <property type="entry name" value="Membrane-bound_put_N"/>
</dbReference>
<dbReference type="SUPFAM" id="SSF46626">
    <property type="entry name" value="Cytochrome c"/>
    <property type="match status" value="1"/>
</dbReference>
<feature type="domain" description="Cytochrome c" evidence="6">
    <location>
        <begin position="1590"/>
        <end position="1723"/>
    </location>
</feature>
<dbReference type="InterPro" id="IPR013427">
    <property type="entry name" value="Haem-bd_dom_put"/>
</dbReference>
<comment type="caution">
    <text evidence="7">The sequence shown here is derived from an EMBL/GenBank/DDBJ whole genome shotgun (WGS) entry which is preliminary data.</text>
</comment>
<dbReference type="NCBIfam" id="TIGR02604">
    <property type="entry name" value="Piru_Ver_Nterm"/>
    <property type="match status" value="1"/>
</dbReference>
<dbReference type="PANTHER" id="PTHR33546">
    <property type="entry name" value="LARGE, MULTIFUNCTIONAL SECRETED PROTEIN-RELATED"/>
    <property type="match status" value="1"/>
</dbReference>
<feature type="region of interest" description="Disordered" evidence="5">
    <location>
        <begin position="737"/>
        <end position="768"/>
    </location>
</feature>
<dbReference type="InterPro" id="IPR036909">
    <property type="entry name" value="Cyt_c-like_dom_sf"/>
</dbReference>
<gene>
    <name evidence="7" type="ORF">Pla52o_54880</name>
</gene>
<dbReference type="NCBIfam" id="TIGR02603">
    <property type="entry name" value="CxxCH_TIGR02603"/>
    <property type="match status" value="1"/>
</dbReference>
<dbReference type="Gene3D" id="1.10.760.10">
    <property type="entry name" value="Cytochrome c-like domain"/>
    <property type="match status" value="1"/>
</dbReference>
<dbReference type="PROSITE" id="PS50077">
    <property type="entry name" value="HEAT_REPEAT"/>
    <property type="match status" value="1"/>
</dbReference>
<dbReference type="EMBL" id="SJPT01000015">
    <property type="protein sequence ID" value="TWU17149.1"/>
    <property type="molecule type" value="Genomic_DNA"/>
</dbReference>
<evidence type="ECO:0000256" key="2">
    <source>
        <dbReference type="ARBA" id="ARBA00022723"/>
    </source>
</evidence>
<evidence type="ECO:0000259" key="6">
    <source>
        <dbReference type="PROSITE" id="PS51007"/>
    </source>
</evidence>
<keyword evidence="2 4" id="KW-0479">Metal-binding</keyword>
<dbReference type="InterPro" id="IPR009056">
    <property type="entry name" value="Cyt_c-like_dom"/>
</dbReference>
<dbReference type="InterPro" id="IPR013320">
    <property type="entry name" value="ConA-like_dom_sf"/>
</dbReference>
<evidence type="ECO:0000256" key="3">
    <source>
        <dbReference type="ARBA" id="ARBA00023004"/>
    </source>
</evidence>
<dbReference type="InterPro" id="IPR011989">
    <property type="entry name" value="ARM-like"/>
</dbReference>
<sequence length="1726" mass="188646" precursor="true">MSHLKKRSNRTTLITPVFSVLRATFSQPCVTRIPVGCTCVALLSLVAASVLAEAAEPKNKPVLRAGAASVDVTSQNSPVIVNGYFNERIVDRVTDRVMSRALVLDDGQTRLAIVVVDNLMIPRDLLDLAKEMAHEATGIPTERMLISSTHTHSAPAAMACLGSRADDEYRKFLPGQIAKSIHQAAKQLTPAKVGWTAIQDPLHNHCRRWIFRGDRIGTDPFGTRNVRANMHPGYQSPNHIGPSGPADHGLSLLSVQSLDGKPLAVLGNYAMHYYGSTPVSGDFCGRFGDQFAKLIGVAEAEVPFVGIMSQGTSGDTMWMDYGGPATPLDLDQYTLEVAQVAHDAYQSIEYQDWVSLAMAESTLRLDRRAADEDRLAWANATMEALGTKLPHSRPEIYAREVLLIDAEPQVELKLQAIRIGDLGITALPNEVYGITGLKLKAQSPLSTTFNIELANGAEGYIPPPEQHALGGYTTWPARTASLEVEAEPKIVATLLELLEKVAEKPRREALTPANAYSEAVVASAPVAQWRLGELAGNIASDATGKYHGQYEPGVAFYLPGFIEPEHHAAHFAGGRVKSTLKDLGDTYTVELWFWNGLPHDARAVTGYLFSRGLSDDATAAGDHLGIGGTYRDSENAGRLFFYNGNKSNQMVAGSTDLELKTWNHVALIRDGSKVTVHLNGNPTPEISGEFAISRPAEATEIFLGGRNDGFAPLEGKLTEVALYDRVISADEVSAHYQSARSQSSKVSDAGTSAKPAEVAATHDDLKPMSPADSLAATHVREGYEIQLVAAEPLVKDPVAIEWGADGRLWVAEMADYPLGMDGNGKPGGRIRFLEDTNGDGQYDRSTLFMEGIRFPNGVMPWRNGVIVTAAPEIFYAEDTDNDGRADKREVLFSGFQEGNQQLRVNGLRWGLDNWIHCASGAHHGGYGADRRIDAVKANNKIVLGSRDFRFRADTGELDPQSGPSQFGRDRDDWGNWFGEQNSFPIWHYVLQDHYLRRNTHFAPPDARKQLVLPGNPKVYPAKSPQKRFHNFQQSGRFTSACSAMVYRDQLLFPTSYDTQHAFTCEPFHNLVQHNVLQQDGVSFVSHRDEAESEIDFFASKDRWCRPVMTRTGPDGALWVVDMYRYMIEHPQWLTPEGREELKPHYRLGEEYGRIYRIVPKSEAARKTPKLQQQSTAELVATLASPNGPQRDLASQVLLLRGDQAALAPLQTMVASNANPLARLHALCTLDGMEGLSASLLQTALADAHPGVRRHAIRLAEPMASEHPELMAALVKLAGDTDAKVRLQLACTLGQYSDRQSAEALSQLALRDGNDPYLMAAVTSSIHADNLNPLIVAALAAGEDPAAGKWVSQLLTLSVALDNPRATLSGLQAILDGDQVEDLLSSDPAWRFRTVSELQDALKRHQKSLEELCKPFGEQGQQVREQVAKLTELARDIVEDADQDEVIRIAAIGLLARDSQDQAADQERLGELLSAQTPPNVQVASVRHLGTLADPQVGEQLIAQWQSYSPSLRTEILSVLTTRVEWLTQLLDAMEQGEVSRTDIDAGMRQSLVNYRNKAIAARAAKLLNASGSSDRRKVVLDHQPVLKLTGSVEAGRAVFAKRCAACHKMDGVGHELGPNLRSITDRNPSSLLTAILDPSDAADAKYLSYIALTDDGRAISGLITSETAGSITMVGQENKQQVILRSELEEIRSTGKSLMPDGLEQDMSHQDIADLIAYLRSEAPKP</sequence>
<dbReference type="Gene3D" id="2.60.120.200">
    <property type="match status" value="1"/>
</dbReference>
<keyword evidence="1 4" id="KW-0349">Heme</keyword>
<keyword evidence="8" id="KW-1185">Reference proteome</keyword>
<evidence type="ECO:0000313" key="8">
    <source>
        <dbReference type="Proteomes" id="UP000316304"/>
    </source>
</evidence>
<dbReference type="Pfam" id="PF00034">
    <property type="entry name" value="Cytochrom_C"/>
    <property type="match status" value="1"/>
</dbReference>
<dbReference type="GO" id="GO:0009055">
    <property type="term" value="F:electron transfer activity"/>
    <property type="evidence" value="ECO:0007669"/>
    <property type="project" value="InterPro"/>
</dbReference>
<accession>A0A5C6C2S1</accession>
<dbReference type="Pfam" id="PF13646">
    <property type="entry name" value="HEAT_2"/>
    <property type="match status" value="1"/>
</dbReference>
<dbReference type="Proteomes" id="UP000316304">
    <property type="component" value="Unassembled WGS sequence"/>
</dbReference>
<dbReference type="InterPro" id="IPR016024">
    <property type="entry name" value="ARM-type_fold"/>
</dbReference>
<dbReference type="InterPro" id="IPR021133">
    <property type="entry name" value="HEAT_type_2"/>
</dbReference>
<dbReference type="SUPFAM" id="SSF48371">
    <property type="entry name" value="ARM repeat"/>
    <property type="match status" value="1"/>
</dbReference>
<reference evidence="7 8" key="1">
    <citation type="submission" date="2019-02" db="EMBL/GenBank/DDBJ databases">
        <title>Deep-cultivation of Planctomycetes and their phenomic and genomic characterization uncovers novel biology.</title>
        <authorList>
            <person name="Wiegand S."/>
            <person name="Jogler M."/>
            <person name="Boedeker C."/>
            <person name="Pinto D."/>
            <person name="Vollmers J."/>
            <person name="Rivas-Marin E."/>
            <person name="Kohn T."/>
            <person name="Peeters S.H."/>
            <person name="Heuer A."/>
            <person name="Rast P."/>
            <person name="Oberbeckmann S."/>
            <person name="Bunk B."/>
            <person name="Jeske O."/>
            <person name="Meyerdierks A."/>
            <person name="Storesund J.E."/>
            <person name="Kallscheuer N."/>
            <person name="Luecker S."/>
            <person name="Lage O.M."/>
            <person name="Pohl T."/>
            <person name="Merkel B.J."/>
            <person name="Hornburger P."/>
            <person name="Mueller R.-W."/>
            <person name="Bruemmer F."/>
            <person name="Labrenz M."/>
            <person name="Spormann A.M."/>
            <person name="Op Den Camp H."/>
            <person name="Overmann J."/>
            <person name="Amann R."/>
            <person name="Jetten M.S.M."/>
            <person name="Mascher T."/>
            <person name="Medema M.H."/>
            <person name="Devos D.P."/>
            <person name="Kaster A.-K."/>
            <person name="Ovreas L."/>
            <person name="Rohde M."/>
            <person name="Galperin M.Y."/>
            <person name="Jogler C."/>
        </authorList>
    </citation>
    <scope>NUCLEOTIDE SEQUENCE [LARGE SCALE GENOMIC DNA]</scope>
    <source>
        <strain evidence="7 8">Pla52o</strain>
    </source>
</reference>
<dbReference type="GO" id="GO:0046872">
    <property type="term" value="F:metal ion binding"/>
    <property type="evidence" value="ECO:0007669"/>
    <property type="project" value="UniProtKB-KW"/>
</dbReference>
<dbReference type="SUPFAM" id="SSF49899">
    <property type="entry name" value="Concanavalin A-like lectins/glucanases"/>
    <property type="match status" value="1"/>
</dbReference>
<dbReference type="PROSITE" id="PS51007">
    <property type="entry name" value="CYTC"/>
    <property type="match status" value="1"/>
</dbReference>
<dbReference type="GO" id="GO:0020037">
    <property type="term" value="F:heme binding"/>
    <property type="evidence" value="ECO:0007669"/>
    <property type="project" value="InterPro"/>
</dbReference>
<keyword evidence="3 4" id="KW-0408">Iron</keyword>
<feature type="compositionally biased region" description="Polar residues" evidence="5">
    <location>
        <begin position="737"/>
        <end position="750"/>
    </location>
</feature>